<evidence type="ECO:0000313" key="3">
    <source>
        <dbReference type="Proteomes" id="UP000184608"/>
    </source>
</evidence>
<dbReference type="Proteomes" id="UP000184608">
    <property type="component" value="Unassembled WGS sequence"/>
</dbReference>
<organism evidence="2 3">
    <name type="scientific">Vibrio aerogenes CECT 7868</name>
    <dbReference type="NCBI Taxonomy" id="1216006"/>
    <lineage>
        <taxon>Bacteria</taxon>
        <taxon>Pseudomonadati</taxon>
        <taxon>Pseudomonadota</taxon>
        <taxon>Gammaproteobacteria</taxon>
        <taxon>Vibrionales</taxon>
        <taxon>Vibrionaceae</taxon>
        <taxon>Vibrio</taxon>
    </lineage>
</organism>
<reference evidence="2 3" key="1">
    <citation type="submission" date="2016-11" db="EMBL/GenBank/DDBJ databases">
        <authorList>
            <person name="Jaros S."/>
            <person name="Januszkiewicz K."/>
            <person name="Wedrychowicz H."/>
        </authorList>
    </citation>
    <scope>NUCLEOTIDE SEQUENCE [LARGE SCALE GENOMIC DNA]</scope>
    <source>
        <strain evidence="2 3">CECT 7868</strain>
    </source>
</reference>
<protein>
    <recommendedName>
        <fullName evidence="4">ABC transporter substrate-binding protein</fullName>
    </recommendedName>
</protein>
<accession>A0A1M6A8M4</accession>
<evidence type="ECO:0008006" key="4">
    <source>
        <dbReference type="Google" id="ProtNLM"/>
    </source>
</evidence>
<dbReference type="STRING" id="1216006.VA7868_03511"/>
<dbReference type="PANTHER" id="PTHR30006:SF2">
    <property type="entry name" value="ABC TRANSPORTER SUBSTRATE-BINDING PROTEIN"/>
    <property type="match status" value="1"/>
</dbReference>
<evidence type="ECO:0000256" key="1">
    <source>
        <dbReference type="ARBA" id="ARBA00022729"/>
    </source>
</evidence>
<proteinExistence type="predicted"/>
<dbReference type="PANTHER" id="PTHR30006">
    <property type="entry name" value="THIAMINE-BINDING PERIPLASMIC PROTEIN-RELATED"/>
    <property type="match status" value="1"/>
</dbReference>
<dbReference type="AlphaFoldDB" id="A0A1M6A8M4"/>
<name>A0A1M6A8M4_9VIBR</name>
<keyword evidence="3" id="KW-1185">Reference proteome</keyword>
<gene>
    <name evidence="2" type="ORF">VA7868_03511</name>
</gene>
<dbReference type="SUPFAM" id="SSF53850">
    <property type="entry name" value="Periplasmic binding protein-like II"/>
    <property type="match status" value="1"/>
</dbReference>
<dbReference type="Gene3D" id="3.40.190.10">
    <property type="entry name" value="Periplasmic binding protein-like II"/>
    <property type="match status" value="2"/>
</dbReference>
<evidence type="ECO:0000313" key="2">
    <source>
        <dbReference type="EMBL" id="SHI32776.1"/>
    </source>
</evidence>
<sequence length="388" mass="42528">MMTLKHSILTHCVLKKDHLRTNLLKQTMVATTLGLAVSAAHAGSEFDLNKLIEAARQEAPITVYDSTGKIVKQAKAFSKKYGVQAVGIKAKAPQILEIVSREAQAHNVKSDVVILADAPAGMEQLLKKHYVTSWVPDDLKADIPADFQNPLTVIQAPNVWAYNTAIYDACPVKNIWQLTLPKWRGKIAMQDPLGKPSYTDWFNQMATHYDQQVADAYQAQFGHPLKTDEASATAAFVKALAENSPLLTNSDSKAAAAVGAPDVKTSFMGLISTAKFRKNKDGMKLGLCTGMKPFAGWSYPSLGFITKGTDSPNAAKLFIHYMMTSEGIAPQGVDGKMSTNQTVHLPANEASGIGHHWHEIMTYHTATAASDWAKRQDWQDLWSLSYQK</sequence>
<dbReference type="EMBL" id="FQXZ01000039">
    <property type="protein sequence ID" value="SHI32776.1"/>
    <property type="molecule type" value="Genomic_DNA"/>
</dbReference>
<keyword evidence="1" id="KW-0732">Signal</keyword>
<dbReference type="Pfam" id="PF13531">
    <property type="entry name" value="SBP_bac_11"/>
    <property type="match status" value="1"/>
</dbReference>